<evidence type="ECO:0000256" key="2">
    <source>
        <dbReference type="ARBA" id="ARBA00022884"/>
    </source>
</evidence>
<evidence type="ECO:0000256" key="1">
    <source>
        <dbReference type="ARBA" id="ARBA00022490"/>
    </source>
</evidence>
<dbReference type="GO" id="GO:0005737">
    <property type="term" value="C:cytoplasm"/>
    <property type="evidence" value="ECO:0007669"/>
    <property type="project" value="UniProtKB-SubCell"/>
</dbReference>
<reference evidence="5" key="1">
    <citation type="submission" date="2017-09" db="EMBL/GenBank/DDBJ databases">
        <title>Depth-based differentiation of microbial function through sediment-hosted aquifers and enrichment of novel symbionts in the deep terrestrial subsurface.</title>
        <authorList>
            <person name="Probst A.J."/>
            <person name="Ladd B."/>
            <person name="Jarett J.K."/>
            <person name="Geller-Mcgrath D.E."/>
            <person name="Sieber C.M.K."/>
            <person name="Emerson J.B."/>
            <person name="Anantharaman K."/>
            <person name="Thomas B.C."/>
            <person name="Malmstrom R."/>
            <person name="Stieglmeier M."/>
            <person name="Klingl A."/>
            <person name="Woyke T."/>
            <person name="Ryan C.M."/>
            <person name="Banfield J.F."/>
        </authorList>
    </citation>
    <scope>NUCLEOTIDE SEQUENCE [LARGE SCALE GENOMIC DNA]</scope>
</reference>
<evidence type="ECO:0000313" key="4">
    <source>
        <dbReference type="EMBL" id="PIS14701.1"/>
    </source>
</evidence>
<dbReference type="PROSITE" id="PS50084">
    <property type="entry name" value="KH_TYPE_1"/>
    <property type="match status" value="1"/>
</dbReference>
<keyword evidence="3" id="KW-0143">Chaperone</keyword>
<organism evidence="4 5">
    <name type="scientific">Candidatus Shapirobacteria bacterium CG09_land_8_20_14_0_10_39_12</name>
    <dbReference type="NCBI Taxonomy" id="1974885"/>
    <lineage>
        <taxon>Bacteria</taxon>
        <taxon>Candidatus Shapironibacteriota</taxon>
    </lineage>
</organism>
<keyword evidence="3" id="KW-0133">Cell shape</keyword>
<keyword evidence="3" id="KW-0961">Cell wall biogenesis/degradation</keyword>
<keyword evidence="2 3" id="KW-0694">RNA-binding</keyword>
<comment type="caution">
    <text evidence="4">The sequence shown here is derived from an EMBL/GenBank/DDBJ whole genome shotgun (WGS) entry which is preliminary data.</text>
</comment>
<dbReference type="EMBL" id="PEZI01000028">
    <property type="protein sequence ID" value="PIS14701.1"/>
    <property type="molecule type" value="Genomic_DNA"/>
</dbReference>
<comment type="function">
    <text evidence="3">A probable RNA chaperone. Forms a complex with KhpB which binds to cellular RNA and controls its expression. Plays a role in peptidoglycan (PG) homeostasis and cell length regulation.</text>
</comment>
<keyword evidence="1 3" id="KW-0963">Cytoplasm</keyword>
<accession>A0A2H0WPZ2</accession>
<dbReference type="PANTHER" id="PTHR34654">
    <property type="entry name" value="UPF0109 PROTEIN SCO5592"/>
    <property type="match status" value="1"/>
</dbReference>
<dbReference type="Gene3D" id="3.30.300.20">
    <property type="match status" value="1"/>
</dbReference>
<dbReference type="InterPro" id="IPR020627">
    <property type="entry name" value="KhpA"/>
</dbReference>
<dbReference type="PANTHER" id="PTHR34654:SF1">
    <property type="entry name" value="RNA-BINDING PROTEIN KHPA"/>
    <property type="match status" value="1"/>
</dbReference>
<evidence type="ECO:0000256" key="3">
    <source>
        <dbReference type="HAMAP-Rule" id="MF_00088"/>
    </source>
</evidence>
<name>A0A2H0WPZ2_9BACT</name>
<dbReference type="GO" id="GO:0009252">
    <property type="term" value="P:peptidoglycan biosynthetic process"/>
    <property type="evidence" value="ECO:0007669"/>
    <property type="project" value="UniProtKB-UniRule"/>
</dbReference>
<dbReference type="HAMAP" id="MF_00088">
    <property type="entry name" value="KhpA"/>
    <property type="match status" value="1"/>
</dbReference>
<dbReference type="InterPro" id="IPR015946">
    <property type="entry name" value="KH_dom-like_a/b"/>
</dbReference>
<dbReference type="Pfam" id="PF13083">
    <property type="entry name" value="KH_KhpA-B"/>
    <property type="match status" value="1"/>
</dbReference>
<protein>
    <recommendedName>
        <fullName evidence="3">RNA-binding protein KhpA</fullName>
    </recommendedName>
    <alternativeName>
        <fullName evidence="3">KH-domain protein A</fullName>
    </alternativeName>
</protein>
<comment type="subunit">
    <text evidence="3">Forms a complex with KhpB.</text>
</comment>
<proteinExistence type="inferred from homology"/>
<sequence>MIDFLTKIVAAIVDDPKNIKIDFEQANGLSIYKIFVPESEVGKVIGKEGKVISSIRSLARLKFFKKQEKVLIKVEALV</sequence>
<dbReference type="Proteomes" id="UP000230775">
    <property type="component" value="Unassembled WGS sequence"/>
</dbReference>
<dbReference type="GO" id="GO:0008360">
    <property type="term" value="P:regulation of cell shape"/>
    <property type="evidence" value="ECO:0007669"/>
    <property type="project" value="UniProtKB-KW"/>
</dbReference>
<comment type="subcellular location">
    <subcellularLocation>
        <location evidence="3">Cytoplasm</location>
    </subcellularLocation>
</comment>
<dbReference type="AlphaFoldDB" id="A0A2H0WPZ2"/>
<dbReference type="GO" id="GO:0003723">
    <property type="term" value="F:RNA binding"/>
    <property type="evidence" value="ECO:0007669"/>
    <property type="project" value="UniProtKB-UniRule"/>
</dbReference>
<dbReference type="SUPFAM" id="SSF54814">
    <property type="entry name" value="Prokaryotic type KH domain (KH-domain type II)"/>
    <property type="match status" value="1"/>
</dbReference>
<dbReference type="GO" id="GO:0071555">
    <property type="term" value="P:cell wall organization"/>
    <property type="evidence" value="ECO:0007669"/>
    <property type="project" value="UniProtKB-KW"/>
</dbReference>
<dbReference type="InterPro" id="IPR009019">
    <property type="entry name" value="KH_sf_prok-type"/>
</dbReference>
<evidence type="ECO:0000313" key="5">
    <source>
        <dbReference type="Proteomes" id="UP000230775"/>
    </source>
</evidence>
<gene>
    <name evidence="3" type="primary">khpA</name>
    <name evidence="4" type="ORF">COT64_01160</name>
</gene>
<comment type="similarity">
    <text evidence="3">Belongs to the KhpA RNA-binding protein family.</text>
</comment>